<dbReference type="Pfam" id="PF04143">
    <property type="entry name" value="Sulf_transp"/>
    <property type="match status" value="1"/>
</dbReference>
<feature type="transmembrane region" description="Helical" evidence="2">
    <location>
        <begin position="134"/>
        <end position="153"/>
    </location>
</feature>
<evidence type="ECO:0000313" key="4">
    <source>
        <dbReference type="Proteomes" id="UP000319817"/>
    </source>
</evidence>
<dbReference type="Proteomes" id="UP000319817">
    <property type="component" value="Chromosome"/>
</dbReference>
<feature type="region of interest" description="Disordered" evidence="1">
    <location>
        <begin position="1"/>
        <end position="20"/>
    </location>
</feature>
<feature type="transmembrane region" description="Helical" evidence="2">
    <location>
        <begin position="104"/>
        <end position="128"/>
    </location>
</feature>
<proteinExistence type="predicted"/>
<dbReference type="AlphaFoldDB" id="A0A517P000"/>
<keyword evidence="2" id="KW-1133">Transmembrane helix</keyword>
<evidence type="ECO:0000256" key="2">
    <source>
        <dbReference type="SAM" id="Phobius"/>
    </source>
</evidence>
<dbReference type="InterPro" id="IPR007272">
    <property type="entry name" value="Sulf_transp_TsuA/YedE"/>
</dbReference>
<protein>
    <submittedName>
        <fullName evidence="3">Putative inner membrane protein</fullName>
    </submittedName>
</protein>
<organism evidence="3 4">
    <name type="scientific">Stieleria marina</name>
    <dbReference type="NCBI Taxonomy" id="1930275"/>
    <lineage>
        <taxon>Bacteria</taxon>
        <taxon>Pseudomonadati</taxon>
        <taxon>Planctomycetota</taxon>
        <taxon>Planctomycetia</taxon>
        <taxon>Pirellulales</taxon>
        <taxon>Pirellulaceae</taxon>
        <taxon>Stieleria</taxon>
    </lineage>
</organism>
<keyword evidence="2" id="KW-0812">Transmembrane</keyword>
<feature type="transmembrane region" description="Helical" evidence="2">
    <location>
        <begin position="61"/>
        <end position="83"/>
    </location>
</feature>
<name>A0A517P000_9BACT</name>
<feature type="transmembrane region" description="Helical" evidence="2">
    <location>
        <begin position="24"/>
        <end position="41"/>
    </location>
</feature>
<reference evidence="3 4" key="1">
    <citation type="submission" date="2019-02" db="EMBL/GenBank/DDBJ databases">
        <title>Deep-cultivation of Planctomycetes and their phenomic and genomic characterization uncovers novel biology.</title>
        <authorList>
            <person name="Wiegand S."/>
            <person name="Jogler M."/>
            <person name="Boedeker C."/>
            <person name="Pinto D."/>
            <person name="Vollmers J."/>
            <person name="Rivas-Marin E."/>
            <person name="Kohn T."/>
            <person name="Peeters S.H."/>
            <person name="Heuer A."/>
            <person name="Rast P."/>
            <person name="Oberbeckmann S."/>
            <person name="Bunk B."/>
            <person name="Jeske O."/>
            <person name="Meyerdierks A."/>
            <person name="Storesund J.E."/>
            <person name="Kallscheuer N."/>
            <person name="Luecker S."/>
            <person name="Lage O.M."/>
            <person name="Pohl T."/>
            <person name="Merkel B.J."/>
            <person name="Hornburger P."/>
            <person name="Mueller R.-W."/>
            <person name="Bruemmer F."/>
            <person name="Labrenz M."/>
            <person name="Spormann A.M."/>
            <person name="Op den Camp H."/>
            <person name="Overmann J."/>
            <person name="Amann R."/>
            <person name="Jetten M.S.M."/>
            <person name="Mascher T."/>
            <person name="Medema M.H."/>
            <person name="Devos D.P."/>
            <person name="Kaster A.-K."/>
            <person name="Ovreas L."/>
            <person name="Rohde M."/>
            <person name="Galperin M.Y."/>
            <person name="Jogler C."/>
        </authorList>
    </citation>
    <scope>NUCLEOTIDE SEQUENCE [LARGE SCALE GENOMIC DNA]</scope>
    <source>
        <strain evidence="3 4">K23_9</strain>
    </source>
</reference>
<evidence type="ECO:0000256" key="1">
    <source>
        <dbReference type="SAM" id="MobiDB-lite"/>
    </source>
</evidence>
<evidence type="ECO:0000313" key="3">
    <source>
        <dbReference type="EMBL" id="QDT12695.1"/>
    </source>
</evidence>
<accession>A0A517P000</accession>
<gene>
    <name evidence="3" type="ORF">K239x_47070</name>
</gene>
<sequence>MNTDTQPSSPESTEAKTRSGSSPTTYVMVLLMGIYLGILFAKSEVAHWQRVHDMFLFREAHMYLIIGTAIVVAMISMLIIKRFAIKSIDGKPITYKPKPYHKGVIIGGMLFGAGWAITGACPGPIYAQIGAGEWLAVLTLIGAMLGMFAYAALKPKLPH</sequence>
<dbReference type="OrthoDB" id="9790409at2"/>
<keyword evidence="2" id="KW-0472">Membrane</keyword>
<keyword evidence="4" id="KW-1185">Reference proteome</keyword>
<dbReference type="EMBL" id="CP036526">
    <property type="protein sequence ID" value="QDT12695.1"/>
    <property type="molecule type" value="Genomic_DNA"/>
</dbReference>
<dbReference type="RefSeq" id="WP_145420553.1">
    <property type="nucleotide sequence ID" value="NZ_CP036526.1"/>
</dbReference>